<dbReference type="SUPFAM" id="SSF53850">
    <property type="entry name" value="Periplasmic binding protein-like II"/>
    <property type="match status" value="1"/>
</dbReference>
<dbReference type="GO" id="GO:0003700">
    <property type="term" value="F:DNA-binding transcription factor activity"/>
    <property type="evidence" value="ECO:0007669"/>
    <property type="project" value="TreeGrafter"/>
</dbReference>
<dbReference type="InterPro" id="IPR058163">
    <property type="entry name" value="LysR-type_TF_proteobact-type"/>
</dbReference>
<dbReference type="STRING" id="1208324.P73_4019"/>
<dbReference type="KEGG" id="cid:P73_4019"/>
<evidence type="ECO:0000256" key="1">
    <source>
        <dbReference type="ARBA" id="ARBA00009437"/>
    </source>
</evidence>
<dbReference type="GO" id="GO:0006351">
    <property type="term" value="P:DNA-templated transcription"/>
    <property type="evidence" value="ECO:0007669"/>
    <property type="project" value="TreeGrafter"/>
</dbReference>
<gene>
    <name evidence="3" type="ORF">P73_4019</name>
</gene>
<dbReference type="Proteomes" id="UP000031521">
    <property type="component" value="Chromosome"/>
</dbReference>
<proteinExistence type="inferred from homology"/>
<reference evidence="3 4" key="1">
    <citation type="journal article" date="2014" name="Int. J. Syst. Evol. Microbiol.">
        <title>Celeribacter indicus sp. nov., a polycyclic aromatic hydrocarbon-degrading bacterium from deep-sea sediment and reclassification of Huaishuia halophila as Celeribacter halophilus comb. nov.</title>
        <authorList>
            <person name="Lai Q."/>
            <person name="Cao J."/>
            <person name="Yuan J."/>
            <person name="Li F."/>
            <person name="Shao Z."/>
        </authorList>
    </citation>
    <scope>NUCLEOTIDE SEQUENCE [LARGE SCALE GENOMIC DNA]</scope>
    <source>
        <strain evidence="3">P73</strain>
    </source>
</reference>
<dbReference type="PANTHER" id="PTHR30537">
    <property type="entry name" value="HTH-TYPE TRANSCRIPTIONAL REGULATOR"/>
    <property type="match status" value="1"/>
</dbReference>
<sequence>MRTDTDDALAHPQNATRPSAWTTWGEISGETCAANPGRDFEHFYFSLQAAVAGLGVAIGPRHLVQDDIRAGLLVAPKGFHSDGSAYYVLSAQEPERHSTIGKFRHWLANLASGEAQA</sequence>
<name>A0A0B5E0G1_9RHOB</name>
<organism evidence="3 4">
    <name type="scientific">Celeribacter indicus</name>
    <dbReference type="NCBI Taxonomy" id="1208324"/>
    <lineage>
        <taxon>Bacteria</taxon>
        <taxon>Pseudomonadati</taxon>
        <taxon>Pseudomonadota</taxon>
        <taxon>Alphaproteobacteria</taxon>
        <taxon>Rhodobacterales</taxon>
        <taxon>Roseobacteraceae</taxon>
        <taxon>Celeribacter</taxon>
    </lineage>
</organism>
<dbReference type="Gene3D" id="3.40.190.10">
    <property type="entry name" value="Periplasmic binding protein-like II"/>
    <property type="match status" value="1"/>
</dbReference>
<evidence type="ECO:0000259" key="2">
    <source>
        <dbReference type="Pfam" id="PF03466"/>
    </source>
</evidence>
<dbReference type="Pfam" id="PF03466">
    <property type="entry name" value="LysR_substrate"/>
    <property type="match status" value="1"/>
</dbReference>
<dbReference type="RefSeq" id="WP_217621816.1">
    <property type="nucleotide sequence ID" value="NZ_CP004393.1"/>
</dbReference>
<dbReference type="InterPro" id="IPR005119">
    <property type="entry name" value="LysR_subst-bd"/>
</dbReference>
<protein>
    <submittedName>
        <fullName evidence="3">LysR family transcriptional regulator</fullName>
    </submittedName>
</protein>
<dbReference type="GO" id="GO:0043565">
    <property type="term" value="F:sequence-specific DNA binding"/>
    <property type="evidence" value="ECO:0007669"/>
    <property type="project" value="TreeGrafter"/>
</dbReference>
<evidence type="ECO:0000313" key="4">
    <source>
        <dbReference type="Proteomes" id="UP000031521"/>
    </source>
</evidence>
<feature type="domain" description="LysR substrate-binding" evidence="2">
    <location>
        <begin position="18"/>
        <end position="109"/>
    </location>
</feature>
<dbReference type="HOGENOM" id="CLU_2193845_0_0_5"/>
<dbReference type="EMBL" id="CP004393">
    <property type="protein sequence ID" value="AJE48734.1"/>
    <property type="molecule type" value="Genomic_DNA"/>
</dbReference>
<keyword evidence="4" id="KW-1185">Reference proteome</keyword>
<dbReference type="AlphaFoldDB" id="A0A0B5E0G1"/>
<evidence type="ECO:0000313" key="3">
    <source>
        <dbReference type="EMBL" id="AJE48734.1"/>
    </source>
</evidence>
<comment type="similarity">
    <text evidence="1">Belongs to the LysR transcriptional regulatory family.</text>
</comment>
<dbReference type="PANTHER" id="PTHR30537:SF74">
    <property type="entry name" value="HTH-TYPE TRANSCRIPTIONAL REGULATOR TRPI"/>
    <property type="match status" value="1"/>
</dbReference>
<accession>A0A0B5E0G1</accession>